<keyword evidence="3" id="KW-0131">Cell cycle</keyword>
<dbReference type="SUPFAM" id="SSF74653">
    <property type="entry name" value="TolA/TonB C-terminal domain"/>
    <property type="match status" value="1"/>
</dbReference>
<dbReference type="EMBL" id="FQZT01000009">
    <property type="protein sequence ID" value="SHJ49389.1"/>
    <property type="molecule type" value="Genomic_DNA"/>
</dbReference>
<dbReference type="Gene3D" id="3.30.1150.10">
    <property type="match status" value="1"/>
</dbReference>
<evidence type="ECO:0000256" key="2">
    <source>
        <dbReference type="SAM" id="Phobius"/>
    </source>
</evidence>
<feature type="compositionally biased region" description="Pro residues" evidence="1">
    <location>
        <begin position="91"/>
        <end position="116"/>
    </location>
</feature>
<dbReference type="STRING" id="1122189.SAMN02745165_02492"/>
<dbReference type="GO" id="GO:0051301">
    <property type="term" value="P:cell division"/>
    <property type="evidence" value="ECO:0007669"/>
    <property type="project" value="UniProtKB-KW"/>
</dbReference>
<feature type="region of interest" description="Disordered" evidence="1">
    <location>
        <begin position="68"/>
        <end position="134"/>
    </location>
</feature>
<sequence>MESSRKQRWKQLKSVFDPGFRRMLLVSLLLHILLPIIYHTPLFPKKEPAKPPVYRVNLVNKIVKNPQAGRPEAVVTQEKPKPKPKPKAKPKPIPLPPKPEPKPTPKPVVKPTPKPQPKPEPKPEPKPAVSKAQDDARLDAMAALRAKIEKQKAEEKRKNRLDALRAAAAAESQQIESPVVDAPVGMLDGKGDEVGVAAVAYIRELIQANWSYSPYLSGIKDLEARVRLFYNAAGELQKYEFLEKSGVQAFDDSLTKAIIRSRNLGQSLPDTTPITVTFNLKELMDRR</sequence>
<dbReference type="AlphaFoldDB" id="A0A1M6JRQ7"/>
<name>A0A1M6JRQ7_MALRU</name>
<keyword evidence="2" id="KW-1133">Transmembrane helix</keyword>
<evidence type="ECO:0000256" key="1">
    <source>
        <dbReference type="SAM" id="MobiDB-lite"/>
    </source>
</evidence>
<proteinExistence type="predicted"/>
<keyword evidence="2" id="KW-0472">Membrane</keyword>
<dbReference type="Pfam" id="PF13103">
    <property type="entry name" value="TonB_2"/>
    <property type="match status" value="1"/>
</dbReference>
<gene>
    <name evidence="3" type="ORF">SAMN02745165_02492</name>
</gene>
<accession>A0A1M6JRQ7</accession>
<reference evidence="3 4" key="1">
    <citation type="submission" date="2016-11" db="EMBL/GenBank/DDBJ databases">
        <authorList>
            <person name="Jaros S."/>
            <person name="Januszkiewicz K."/>
            <person name="Wedrychowicz H."/>
        </authorList>
    </citation>
    <scope>NUCLEOTIDE SEQUENCE [LARGE SCALE GENOMIC DNA]</scope>
    <source>
        <strain evidence="3 4">DSM 5091</strain>
    </source>
</reference>
<evidence type="ECO:0000313" key="4">
    <source>
        <dbReference type="Proteomes" id="UP000184171"/>
    </source>
</evidence>
<dbReference type="Proteomes" id="UP000184171">
    <property type="component" value="Unassembled WGS sequence"/>
</dbReference>
<keyword evidence="4" id="KW-1185">Reference proteome</keyword>
<dbReference type="RefSeq" id="WP_139249377.1">
    <property type="nucleotide sequence ID" value="NZ_FQZT01000009.1"/>
</dbReference>
<feature type="transmembrane region" description="Helical" evidence="2">
    <location>
        <begin position="20"/>
        <end position="38"/>
    </location>
</feature>
<keyword evidence="3" id="KW-0132">Cell division</keyword>
<protein>
    <submittedName>
        <fullName evidence="3">Cell division and transport-associated protein TolA</fullName>
    </submittedName>
</protein>
<dbReference type="OrthoDB" id="5398495at2"/>
<keyword evidence="2" id="KW-0812">Transmembrane</keyword>
<evidence type="ECO:0000313" key="3">
    <source>
        <dbReference type="EMBL" id="SHJ49389.1"/>
    </source>
</evidence>
<organism evidence="3 4">
    <name type="scientific">Malonomonas rubra DSM 5091</name>
    <dbReference type="NCBI Taxonomy" id="1122189"/>
    <lineage>
        <taxon>Bacteria</taxon>
        <taxon>Pseudomonadati</taxon>
        <taxon>Thermodesulfobacteriota</taxon>
        <taxon>Desulfuromonadia</taxon>
        <taxon>Desulfuromonadales</taxon>
        <taxon>Geopsychrobacteraceae</taxon>
        <taxon>Malonomonas</taxon>
    </lineage>
</organism>